<protein>
    <submittedName>
        <fullName evidence="7">Multiple promoter invertase</fullName>
    </submittedName>
</protein>
<evidence type="ECO:0000259" key="6">
    <source>
        <dbReference type="PROSITE" id="PS51736"/>
    </source>
</evidence>
<keyword evidence="1" id="KW-0229">DNA integration</keyword>
<dbReference type="InterPro" id="IPR036162">
    <property type="entry name" value="Resolvase-like_N_sf"/>
</dbReference>
<evidence type="ECO:0000313" key="8">
    <source>
        <dbReference type="Proteomes" id="UP000263881"/>
    </source>
</evidence>
<dbReference type="GO" id="GO:0015074">
    <property type="term" value="P:DNA integration"/>
    <property type="evidence" value="ECO:0007669"/>
    <property type="project" value="UniProtKB-KW"/>
</dbReference>
<accession>A0AAD0SGG9</accession>
<evidence type="ECO:0000256" key="2">
    <source>
        <dbReference type="ARBA" id="ARBA00023125"/>
    </source>
</evidence>
<dbReference type="PROSITE" id="PS00397">
    <property type="entry name" value="RECOMBINASES_1"/>
    <property type="match status" value="1"/>
</dbReference>
<dbReference type="CDD" id="cd03768">
    <property type="entry name" value="SR_ResInv"/>
    <property type="match status" value="1"/>
</dbReference>
<dbReference type="Gene3D" id="3.40.50.1390">
    <property type="entry name" value="Resolvase, N-terminal catalytic domain"/>
    <property type="match status" value="1"/>
</dbReference>
<dbReference type="Proteomes" id="UP000263881">
    <property type="component" value="Chromosome"/>
</dbReference>
<evidence type="ECO:0000313" key="7">
    <source>
        <dbReference type="EMBL" id="AXW87268.1"/>
    </source>
</evidence>
<keyword evidence="2" id="KW-0238">DNA-binding</keyword>
<name>A0AAD0SGG9_9GAMM</name>
<dbReference type="KEGG" id="lbq:CKQ53_09920"/>
<dbReference type="Pfam" id="PF00239">
    <property type="entry name" value="Resolvase"/>
    <property type="match status" value="1"/>
</dbReference>
<dbReference type="InterPro" id="IPR006118">
    <property type="entry name" value="Recombinase_CS"/>
</dbReference>
<organism evidence="7 8">
    <name type="scientific">Lonsdalea britannica</name>
    <dbReference type="NCBI Taxonomy" id="1082704"/>
    <lineage>
        <taxon>Bacteria</taxon>
        <taxon>Pseudomonadati</taxon>
        <taxon>Pseudomonadota</taxon>
        <taxon>Gammaproteobacteria</taxon>
        <taxon>Enterobacterales</taxon>
        <taxon>Pectobacteriaceae</taxon>
        <taxon>Lonsdalea</taxon>
    </lineage>
</organism>
<feature type="domain" description="Resolvase/invertase-type recombinase catalytic" evidence="6">
    <location>
        <begin position="2"/>
        <end position="140"/>
    </location>
</feature>
<reference evidence="7 8" key="1">
    <citation type="submission" date="2017-08" db="EMBL/GenBank/DDBJ databases">
        <title>Comparative genomics of bacteria isolated from necrotic lesions of AOD affected trees.</title>
        <authorList>
            <person name="Doonan J."/>
            <person name="Denman S."/>
            <person name="McDonald J.E."/>
        </authorList>
    </citation>
    <scope>NUCLEOTIDE SEQUENCE [LARGE SCALE GENOMIC DNA]</scope>
    <source>
        <strain evidence="7 8">477</strain>
    </source>
</reference>
<dbReference type="GO" id="GO:0000150">
    <property type="term" value="F:DNA strand exchange activity"/>
    <property type="evidence" value="ECO:0007669"/>
    <property type="project" value="InterPro"/>
</dbReference>
<evidence type="ECO:0000256" key="5">
    <source>
        <dbReference type="PROSITE-ProRule" id="PRU10137"/>
    </source>
</evidence>
<evidence type="ECO:0000256" key="4">
    <source>
        <dbReference type="PIRSR" id="PIRSR606118-50"/>
    </source>
</evidence>
<dbReference type="InterPro" id="IPR050639">
    <property type="entry name" value="SSR_resolvase"/>
</dbReference>
<dbReference type="GO" id="GO:0003677">
    <property type="term" value="F:DNA binding"/>
    <property type="evidence" value="ECO:0007669"/>
    <property type="project" value="UniProtKB-KW"/>
</dbReference>
<dbReference type="AlphaFoldDB" id="A0AAD0SGG9"/>
<dbReference type="PANTHER" id="PTHR30461">
    <property type="entry name" value="DNA-INVERTASE FROM LAMBDOID PROPHAGE"/>
    <property type="match status" value="1"/>
</dbReference>
<proteinExistence type="predicted"/>
<dbReference type="RefSeq" id="WP_094117624.1">
    <property type="nucleotide sequence ID" value="NZ_CP023009.1"/>
</dbReference>
<gene>
    <name evidence="7" type="ORF">CKQ53_09920</name>
</gene>
<keyword evidence="3" id="KW-0233">DNA recombination</keyword>
<keyword evidence="8" id="KW-1185">Reference proteome</keyword>
<dbReference type="SMART" id="SM00857">
    <property type="entry name" value="Resolvase"/>
    <property type="match status" value="1"/>
</dbReference>
<dbReference type="SUPFAM" id="SSF53041">
    <property type="entry name" value="Resolvase-like"/>
    <property type="match status" value="1"/>
</dbReference>
<dbReference type="PROSITE" id="PS00398">
    <property type="entry name" value="RECOMBINASES_2"/>
    <property type="match status" value="1"/>
</dbReference>
<dbReference type="EMBL" id="CP023009">
    <property type="protein sequence ID" value="AXW87268.1"/>
    <property type="molecule type" value="Genomic_DNA"/>
</dbReference>
<evidence type="ECO:0000256" key="3">
    <source>
        <dbReference type="ARBA" id="ARBA00023172"/>
    </source>
</evidence>
<dbReference type="PANTHER" id="PTHR30461:SF2">
    <property type="entry name" value="SERINE RECOMBINASE PINE-RELATED"/>
    <property type="match status" value="1"/>
</dbReference>
<evidence type="ECO:0000256" key="1">
    <source>
        <dbReference type="ARBA" id="ARBA00022908"/>
    </source>
</evidence>
<feature type="active site" description="O-(5'-phospho-DNA)-serine intermediate" evidence="4 5">
    <location>
        <position position="10"/>
    </location>
</feature>
<dbReference type="InterPro" id="IPR006119">
    <property type="entry name" value="Resolv_N"/>
</dbReference>
<sequence length="185" mass="20268">MAIIGYVRVSTNDQTVINQKQVITEKNYNVEKWFSDEGISGSVEAAKRKGFGSLLDYIREGDQLVIVGIDRLGRNTIDVLETVKVLQSKGVQVISIREGFDLSTPVGQAMLTMMAGLAQLEKDLIAERRTAGIKRAQSEGVHCGRPVKVTPGQVKALISAGMKPAEVQKSLGISKATYYRLRMDL</sequence>
<dbReference type="PROSITE" id="PS51736">
    <property type="entry name" value="RECOMBINASES_3"/>
    <property type="match status" value="1"/>
</dbReference>